<dbReference type="PANTHER" id="PTHR48079">
    <property type="entry name" value="PROTEIN YEEZ"/>
    <property type="match status" value="1"/>
</dbReference>
<gene>
    <name evidence="2" type="ORF">HMPREF9623_01368</name>
</gene>
<feature type="domain" description="NAD-dependent epimerase/dehydratase" evidence="1">
    <location>
        <begin position="4"/>
        <end position="229"/>
    </location>
</feature>
<dbReference type="GO" id="GO:0005737">
    <property type="term" value="C:cytoplasm"/>
    <property type="evidence" value="ECO:0007669"/>
    <property type="project" value="TreeGrafter"/>
</dbReference>
<dbReference type="PANTHER" id="PTHR48079:SF6">
    <property type="entry name" value="NAD(P)-BINDING DOMAIN-CONTAINING PROTEIN-RELATED"/>
    <property type="match status" value="1"/>
</dbReference>
<organism evidence="2 3">
    <name type="scientific">Stomatobaculum longum</name>
    <dbReference type="NCBI Taxonomy" id="796942"/>
    <lineage>
        <taxon>Bacteria</taxon>
        <taxon>Bacillati</taxon>
        <taxon>Bacillota</taxon>
        <taxon>Clostridia</taxon>
        <taxon>Lachnospirales</taxon>
        <taxon>Lachnospiraceae</taxon>
        <taxon>Stomatobaculum</taxon>
    </lineage>
</organism>
<evidence type="ECO:0000313" key="3">
    <source>
        <dbReference type="Proteomes" id="UP000018466"/>
    </source>
</evidence>
<reference evidence="2 3" key="1">
    <citation type="submission" date="2011-10" db="EMBL/GenBank/DDBJ databases">
        <title>The Genome Sequence of Lachnospiraceae bacterium ACC2.</title>
        <authorList>
            <consortium name="The Broad Institute Genome Sequencing Platform"/>
            <person name="Earl A."/>
            <person name="Ward D."/>
            <person name="Feldgarden M."/>
            <person name="Gevers D."/>
            <person name="Sizova M."/>
            <person name="Hazen A."/>
            <person name="Epstein S."/>
            <person name="Young S.K."/>
            <person name="Zeng Q."/>
            <person name="Gargeya S."/>
            <person name="Fitzgerald M."/>
            <person name="Haas B."/>
            <person name="Abouelleil A."/>
            <person name="Alvarado L."/>
            <person name="Arachchi H.M."/>
            <person name="Berlin A."/>
            <person name="Brown A."/>
            <person name="Chapman S.B."/>
            <person name="Chen Z."/>
            <person name="Dunbar C."/>
            <person name="Freedman E."/>
            <person name="Gearin G."/>
            <person name="Goldberg J."/>
            <person name="Griggs A."/>
            <person name="Gujja S."/>
            <person name="Heiman D."/>
            <person name="Howarth C."/>
            <person name="Larson L."/>
            <person name="Lui A."/>
            <person name="MacDonald P.J.P."/>
            <person name="Montmayeur A."/>
            <person name="Murphy C."/>
            <person name="Neiman D."/>
            <person name="Pearson M."/>
            <person name="Priest M."/>
            <person name="Roberts A."/>
            <person name="Saif S."/>
            <person name="Shea T."/>
            <person name="Shenoy N."/>
            <person name="Sisk P."/>
            <person name="Stolte C."/>
            <person name="Sykes S."/>
            <person name="Wortman J."/>
            <person name="Nusbaum C."/>
            <person name="Birren B."/>
        </authorList>
    </citation>
    <scope>NUCLEOTIDE SEQUENCE [LARGE SCALE GENOMIC DNA]</scope>
    <source>
        <strain evidence="2 3">ACC2</strain>
    </source>
</reference>
<dbReference type="AlphaFoldDB" id="A0AA36Y4M6"/>
<name>A0AA36Y4M6_9FIRM</name>
<dbReference type="EMBL" id="AGEL01000007">
    <property type="protein sequence ID" value="EHO16669.1"/>
    <property type="molecule type" value="Genomic_DNA"/>
</dbReference>
<dbReference type="RefSeq" id="WP_009533200.1">
    <property type="nucleotide sequence ID" value="NZ_JH590863.1"/>
</dbReference>
<dbReference type="GO" id="GO:0004029">
    <property type="term" value="F:aldehyde dehydrogenase (NAD+) activity"/>
    <property type="evidence" value="ECO:0007669"/>
    <property type="project" value="TreeGrafter"/>
</dbReference>
<protein>
    <recommendedName>
        <fullName evidence="1">NAD-dependent epimerase/dehydratase domain-containing protein</fullName>
    </recommendedName>
</protein>
<dbReference type="Pfam" id="PF01370">
    <property type="entry name" value="Epimerase"/>
    <property type="match status" value="1"/>
</dbReference>
<evidence type="ECO:0000313" key="2">
    <source>
        <dbReference type="EMBL" id="EHO16669.1"/>
    </source>
</evidence>
<dbReference type="InterPro" id="IPR036291">
    <property type="entry name" value="NAD(P)-bd_dom_sf"/>
</dbReference>
<comment type="caution">
    <text evidence="2">The sequence shown here is derived from an EMBL/GenBank/DDBJ whole genome shotgun (WGS) entry which is preliminary data.</text>
</comment>
<dbReference type="InterPro" id="IPR051783">
    <property type="entry name" value="NAD(P)-dependent_oxidoreduct"/>
</dbReference>
<keyword evidence="3" id="KW-1185">Reference proteome</keyword>
<dbReference type="Proteomes" id="UP000018466">
    <property type="component" value="Unassembled WGS sequence"/>
</dbReference>
<dbReference type="InterPro" id="IPR001509">
    <property type="entry name" value="Epimerase_deHydtase"/>
</dbReference>
<sequence>MSRVLVTGAYGFLGRYVVRELLAHGYEVVAFGRKRDKLEALRADGAEAAELFVGDFCRQEDITAATKGVDFVIHAGALSTVWGKRSDFMETNVRGTQRVIRACKQNKVKRLVFVSSPSIYAGKCDRLNIRETDCDASNCLNYYIESKILAEKVLREQRGVPCVIIRPRGLFGVGDSSIIPRLIKANRRSGIPLFRGGHNLVDITCVENAALALRLAIESEAAAGEVYNITNGEPREFRAILEELFRALGEKPRYLRLPLGFLYGVASLTERVYRLFRLNGEPPFTRYTICTLGYSQTLNIEKAERELGYRPIVSLRAGIRKYAKGER</sequence>
<evidence type="ECO:0000259" key="1">
    <source>
        <dbReference type="Pfam" id="PF01370"/>
    </source>
</evidence>
<dbReference type="Gene3D" id="3.40.50.720">
    <property type="entry name" value="NAD(P)-binding Rossmann-like Domain"/>
    <property type="match status" value="1"/>
</dbReference>
<accession>A0AA36Y4M6</accession>
<proteinExistence type="predicted"/>
<dbReference type="GeneID" id="86941115"/>
<dbReference type="SUPFAM" id="SSF51735">
    <property type="entry name" value="NAD(P)-binding Rossmann-fold domains"/>
    <property type="match status" value="1"/>
</dbReference>